<keyword evidence="3" id="KW-0732">Signal</keyword>
<dbReference type="InterPro" id="IPR033985">
    <property type="entry name" value="SusD-like_N"/>
</dbReference>
<dbReference type="SUPFAM" id="SSF48452">
    <property type="entry name" value="TPR-like"/>
    <property type="match status" value="1"/>
</dbReference>
<name>C6Y324_PEDHD</name>
<keyword evidence="5" id="KW-0998">Cell outer membrane</keyword>
<dbReference type="Pfam" id="PF14322">
    <property type="entry name" value="SusD-like_3"/>
    <property type="match status" value="1"/>
</dbReference>
<protein>
    <submittedName>
        <fullName evidence="8">RagB/SusD domain protein</fullName>
    </submittedName>
</protein>
<gene>
    <name evidence="8" type="ordered locus">Phep_1016</name>
</gene>
<dbReference type="EMBL" id="CP001681">
    <property type="protein sequence ID" value="ACU03237.1"/>
    <property type="molecule type" value="Genomic_DNA"/>
</dbReference>
<sequence length="594" mass="65815">MLKDMKKIKNVFVAIVSVTCLISCSKERLVESPPNFITADVLYTTVEGFDAGLNGLYASVRDERNGLNYTSGFGTIDLRAAIMITGTDNIGAGSNTGGLSTITADWTKNTPADPNIDKLFLWLYKVVSAANTIITRAENPVIKWGAGNKERVLGEARTVRAWAYRHLTYLWGDVPLLTEEVSGENIRTDLVREKVATIRRVMIEDFKYGAENLPWSPTKAGRLTRGVAQTYLSEIYLAVGKPDSALFWANECITKGPYSLVKTRYGAGSDQPGVAFMDMFNPGKTNISDGNTEALWVMQWERNAIGGGENLMRHETTMRYPNARYVNRVGFLTATDARGGRGWSRQTITKQALLWYTASSDVPAGKVDQRSSEFALRKYFILGADDNFAGLTNTATKAPWKLGDTVWLATGISRSIIADPGMKSKSGAVNFSLLPDGTANNNDWPYSLKFAYNDAGFANTTESHQDQIYMRLAETILLRAEAKGRLGNLPGAADDINLLRDRANAKRVIVSNFGATLTTFLDYILDERSRELLVEEHRRYTLLRMGGASFFYRRTNTFNTISKNLALRDTLLPIPQSVIDANLTLKMPQNPGFN</sequence>
<dbReference type="Pfam" id="PF07980">
    <property type="entry name" value="SusD_RagB"/>
    <property type="match status" value="1"/>
</dbReference>
<comment type="similarity">
    <text evidence="2">Belongs to the SusD family.</text>
</comment>
<dbReference type="eggNOG" id="COG1395">
    <property type="taxonomic scope" value="Bacteria"/>
</dbReference>
<dbReference type="InterPro" id="IPR012944">
    <property type="entry name" value="SusD_RagB_dom"/>
</dbReference>
<accession>C6Y324</accession>
<evidence type="ECO:0000256" key="3">
    <source>
        <dbReference type="ARBA" id="ARBA00022729"/>
    </source>
</evidence>
<organism evidence="8 9">
    <name type="scientific">Pedobacter heparinus (strain ATCC 13125 / DSM 2366 / CIP 104194 / JCM 7457 / NBRC 12017 / NCIMB 9290 / NRRL B-14731 / HIM 762-3)</name>
    <dbReference type="NCBI Taxonomy" id="485917"/>
    <lineage>
        <taxon>Bacteria</taxon>
        <taxon>Pseudomonadati</taxon>
        <taxon>Bacteroidota</taxon>
        <taxon>Sphingobacteriia</taxon>
        <taxon>Sphingobacteriales</taxon>
        <taxon>Sphingobacteriaceae</taxon>
        <taxon>Pedobacter</taxon>
    </lineage>
</organism>
<evidence type="ECO:0000259" key="6">
    <source>
        <dbReference type="Pfam" id="PF07980"/>
    </source>
</evidence>
<evidence type="ECO:0000256" key="2">
    <source>
        <dbReference type="ARBA" id="ARBA00006275"/>
    </source>
</evidence>
<dbReference type="Proteomes" id="UP000000852">
    <property type="component" value="Chromosome"/>
</dbReference>
<dbReference type="HOGENOM" id="CLU_015553_1_4_10"/>
<dbReference type="InterPro" id="IPR011990">
    <property type="entry name" value="TPR-like_helical_dom_sf"/>
</dbReference>
<feature type="domain" description="SusD-like N-terminal" evidence="7">
    <location>
        <begin position="96"/>
        <end position="237"/>
    </location>
</feature>
<comment type="subcellular location">
    <subcellularLocation>
        <location evidence="1">Cell outer membrane</location>
    </subcellularLocation>
</comment>
<evidence type="ECO:0000256" key="4">
    <source>
        <dbReference type="ARBA" id="ARBA00023136"/>
    </source>
</evidence>
<dbReference type="Gene3D" id="1.25.40.390">
    <property type="match status" value="1"/>
</dbReference>
<dbReference type="STRING" id="485917.Phep_1016"/>
<dbReference type="AlphaFoldDB" id="C6Y324"/>
<evidence type="ECO:0000313" key="8">
    <source>
        <dbReference type="EMBL" id="ACU03237.1"/>
    </source>
</evidence>
<dbReference type="GO" id="GO:0009279">
    <property type="term" value="C:cell outer membrane"/>
    <property type="evidence" value="ECO:0007669"/>
    <property type="project" value="UniProtKB-SubCell"/>
</dbReference>
<feature type="domain" description="RagB/SusD" evidence="6">
    <location>
        <begin position="436"/>
        <end position="593"/>
    </location>
</feature>
<proteinExistence type="inferred from homology"/>
<keyword evidence="4" id="KW-0472">Membrane</keyword>
<dbReference type="KEGG" id="phe:Phep_1016"/>
<reference evidence="8 9" key="1">
    <citation type="journal article" date="2009" name="Stand. Genomic Sci.">
        <title>Complete genome sequence of Pedobacter heparinus type strain (HIM 762-3).</title>
        <authorList>
            <person name="Han C."/>
            <person name="Spring S."/>
            <person name="Lapidus A."/>
            <person name="Del Rio T.G."/>
            <person name="Tice H."/>
            <person name="Copeland A."/>
            <person name="Cheng J.F."/>
            <person name="Lucas S."/>
            <person name="Chen F."/>
            <person name="Nolan M."/>
            <person name="Bruce D."/>
            <person name="Goodwin L."/>
            <person name="Pitluck S."/>
            <person name="Ivanova N."/>
            <person name="Mavromatis K."/>
            <person name="Mikhailova N."/>
            <person name="Pati A."/>
            <person name="Chen A."/>
            <person name="Palaniappan K."/>
            <person name="Land M."/>
            <person name="Hauser L."/>
            <person name="Chang Y.J."/>
            <person name="Jeffries C.C."/>
            <person name="Saunders E."/>
            <person name="Chertkov O."/>
            <person name="Brettin T."/>
            <person name="Goker M."/>
            <person name="Rohde M."/>
            <person name="Bristow J."/>
            <person name="Eisen J.A."/>
            <person name="Markowitz V."/>
            <person name="Hugenholtz P."/>
            <person name="Kyrpides N.C."/>
            <person name="Klenk H.P."/>
            <person name="Detter J.C."/>
        </authorList>
    </citation>
    <scope>NUCLEOTIDE SEQUENCE [LARGE SCALE GENOMIC DNA]</scope>
    <source>
        <strain evidence="9">ATCC 13125 / DSM 2366 / CIP 104194 / JCM 7457 / NBRC 12017 / NCIMB 9290 / NRRL B-14731 / HIM 762-3</strain>
    </source>
</reference>
<evidence type="ECO:0000313" key="9">
    <source>
        <dbReference type="Proteomes" id="UP000000852"/>
    </source>
</evidence>
<keyword evidence="9" id="KW-1185">Reference proteome</keyword>
<evidence type="ECO:0000259" key="7">
    <source>
        <dbReference type="Pfam" id="PF14322"/>
    </source>
</evidence>
<evidence type="ECO:0000256" key="1">
    <source>
        <dbReference type="ARBA" id="ARBA00004442"/>
    </source>
</evidence>
<evidence type="ECO:0000256" key="5">
    <source>
        <dbReference type="ARBA" id="ARBA00023237"/>
    </source>
</evidence>